<gene>
    <name evidence="4" type="ORF">Bequi_11190</name>
</gene>
<dbReference type="EMBL" id="JAKNCJ010000006">
    <property type="protein sequence ID" value="MCL6423935.1"/>
    <property type="molecule type" value="Genomic_DNA"/>
</dbReference>
<reference evidence="4" key="1">
    <citation type="submission" date="2022-02" db="EMBL/GenBank/DDBJ databases">
        <authorList>
            <person name="Lee M."/>
            <person name="Kim S.-J."/>
            <person name="Jung M.-Y."/>
        </authorList>
    </citation>
    <scope>NUCLEOTIDE SEQUENCE</scope>
    <source>
        <strain evidence="4">JHP9</strain>
    </source>
</reference>
<evidence type="ECO:0000313" key="4">
    <source>
        <dbReference type="EMBL" id="MCL6423935.1"/>
    </source>
</evidence>
<dbReference type="RefSeq" id="WP_249738015.1">
    <property type="nucleotide sequence ID" value="NZ_JAKNCJ010000006.1"/>
</dbReference>
<name>A0ABT0R2D9_9MICO</name>
<evidence type="ECO:0000256" key="2">
    <source>
        <dbReference type="SAM" id="Phobius"/>
    </source>
</evidence>
<sequence>MHTTQLRSAEPGLPAPVAPEADERACSNQVQSPSAAMLALLHLIGASAAGLAAAALALGAGRLWPGSDAWGTSALTAMALAAVAVIAAALCAYLCAIWALAAAVLCIGPSRSGGRLLLITLRALAPRLASRVGATLALTTVSAGLLMGPASAAAPAAASPAIGAPAAAAAPISATAALSGITGTTGATPIGGGAPAHRLPDVLPPPVDTSAAQTPGNERASGRSAAIASSRGASTHAAALPALLPSAGDRDPDLASPRPPAGSPETPRPAGPTAPPTTEPSSATPTAAEPTVPGQPITAQETPAPPTSDAAAGGTARPLPSLGWSEQPSATPPAAPSGARPSRQGPAGPSAGRMGTVTVTEGESLWSITDDLLGPGVDSPAAIAALWPDLYETNRAVIGADPDQIEPGQILTIPASITAPEETP</sequence>
<feature type="transmembrane region" description="Helical" evidence="2">
    <location>
        <begin position="78"/>
        <end position="107"/>
    </location>
</feature>
<feature type="region of interest" description="Disordered" evidence="1">
    <location>
        <begin position="188"/>
        <end position="359"/>
    </location>
</feature>
<feature type="transmembrane region" description="Helical" evidence="2">
    <location>
        <begin position="128"/>
        <end position="147"/>
    </location>
</feature>
<comment type="caution">
    <text evidence="4">The sequence shown here is derived from an EMBL/GenBank/DDBJ whole genome shotgun (WGS) entry which is preliminary data.</text>
</comment>
<dbReference type="PROSITE" id="PS51782">
    <property type="entry name" value="LYSM"/>
    <property type="match status" value="1"/>
</dbReference>
<feature type="domain" description="LysM" evidence="3">
    <location>
        <begin position="355"/>
        <end position="413"/>
    </location>
</feature>
<protein>
    <submittedName>
        <fullName evidence="4">LysM peptidoglycan-binding domain-containing protein</fullName>
    </submittedName>
</protein>
<feature type="compositionally biased region" description="Low complexity" evidence="1">
    <location>
        <begin position="222"/>
        <end position="247"/>
    </location>
</feature>
<feature type="compositionally biased region" description="Pro residues" evidence="1">
    <location>
        <begin position="257"/>
        <end position="278"/>
    </location>
</feature>
<keyword evidence="5" id="KW-1185">Reference proteome</keyword>
<dbReference type="InterPro" id="IPR018392">
    <property type="entry name" value="LysM"/>
</dbReference>
<evidence type="ECO:0000256" key="1">
    <source>
        <dbReference type="SAM" id="MobiDB-lite"/>
    </source>
</evidence>
<keyword evidence="2" id="KW-0812">Transmembrane</keyword>
<keyword evidence="2" id="KW-1133">Transmembrane helix</keyword>
<keyword evidence="2" id="KW-0472">Membrane</keyword>
<dbReference type="Gene3D" id="3.10.350.10">
    <property type="entry name" value="LysM domain"/>
    <property type="match status" value="1"/>
</dbReference>
<proteinExistence type="predicted"/>
<dbReference type="Proteomes" id="UP001203761">
    <property type="component" value="Unassembled WGS sequence"/>
</dbReference>
<evidence type="ECO:0000313" key="5">
    <source>
        <dbReference type="Proteomes" id="UP001203761"/>
    </source>
</evidence>
<feature type="region of interest" description="Disordered" evidence="1">
    <location>
        <begin position="1"/>
        <end position="20"/>
    </location>
</feature>
<organism evidence="4 5">
    <name type="scientific">Brachybacterium equifaecis</name>
    <dbReference type="NCBI Taxonomy" id="2910770"/>
    <lineage>
        <taxon>Bacteria</taxon>
        <taxon>Bacillati</taxon>
        <taxon>Actinomycetota</taxon>
        <taxon>Actinomycetes</taxon>
        <taxon>Micrococcales</taxon>
        <taxon>Dermabacteraceae</taxon>
        <taxon>Brachybacterium</taxon>
    </lineage>
</organism>
<feature type="transmembrane region" description="Helical" evidence="2">
    <location>
        <begin position="37"/>
        <end position="58"/>
    </location>
</feature>
<evidence type="ECO:0000259" key="3">
    <source>
        <dbReference type="PROSITE" id="PS51782"/>
    </source>
</evidence>
<accession>A0ABT0R2D9</accession>
<dbReference type="InterPro" id="IPR036779">
    <property type="entry name" value="LysM_dom_sf"/>
</dbReference>
<feature type="compositionally biased region" description="Low complexity" evidence="1">
    <location>
        <begin position="279"/>
        <end position="292"/>
    </location>
</feature>